<reference evidence="3" key="1">
    <citation type="submission" date="2023-07" db="EMBL/GenBank/DDBJ databases">
        <title>Mycolicibacterium sp. nov., a novel bacterial species.</title>
        <authorList>
            <person name="Cao Y."/>
        </authorList>
    </citation>
    <scope>NUCLEOTIDE SEQUENCE</scope>
    <source>
        <strain evidence="3">KC 300</strain>
    </source>
</reference>
<feature type="transmembrane region" description="Helical" evidence="1">
    <location>
        <begin position="102"/>
        <end position="120"/>
    </location>
</feature>
<dbReference type="RefSeq" id="WP_302916734.1">
    <property type="nucleotide sequence ID" value="NZ_JAUMSQ010000370.1"/>
</dbReference>
<organism evidence="3 4">
    <name type="scientific">Mycolicibacterium arseniciresistens</name>
    <dbReference type="NCBI Taxonomy" id="3062257"/>
    <lineage>
        <taxon>Bacteria</taxon>
        <taxon>Bacillati</taxon>
        <taxon>Actinomycetota</taxon>
        <taxon>Actinomycetes</taxon>
        <taxon>Mycobacteriales</taxon>
        <taxon>Mycobacteriaceae</taxon>
        <taxon>Mycolicibacterium</taxon>
    </lineage>
</organism>
<name>A0ABT8UPJ3_9MYCO</name>
<feature type="transmembrane region" description="Helical" evidence="1">
    <location>
        <begin position="36"/>
        <end position="53"/>
    </location>
</feature>
<feature type="signal peptide" evidence="2">
    <location>
        <begin position="1"/>
        <end position="26"/>
    </location>
</feature>
<feature type="chain" id="PRO_5047061322" description="YrhK domain-containing protein" evidence="2">
    <location>
        <begin position="27"/>
        <end position="184"/>
    </location>
</feature>
<evidence type="ECO:0000256" key="1">
    <source>
        <dbReference type="SAM" id="Phobius"/>
    </source>
</evidence>
<keyword evidence="4" id="KW-1185">Reference proteome</keyword>
<sequence length="184" mass="19086">MTLTRQCWLFAIGSALFALGTAPGFAAHAGTGATNVACFAGSWFFTAAAYLQLARSGPRWASEWLSAATQFVGTVLFNLSTGSAVWAHLVSTEQRFVWSPDAAGSVAFLLSGALGLVAIPPRPRDRWAAWVNMVGCVAFAVSAVAAFVRGTGVTADALLAGAGTFSGAVCFLLAALLLLPRTRQ</sequence>
<dbReference type="Proteomes" id="UP001168823">
    <property type="component" value="Unassembled WGS sequence"/>
</dbReference>
<evidence type="ECO:0000256" key="2">
    <source>
        <dbReference type="SAM" id="SignalP"/>
    </source>
</evidence>
<evidence type="ECO:0008006" key="5">
    <source>
        <dbReference type="Google" id="ProtNLM"/>
    </source>
</evidence>
<feature type="transmembrane region" description="Helical" evidence="1">
    <location>
        <begin position="65"/>
        <end position="90"/>
    </location>
</feature>
<keyword evidence="1" id="KW-0472">Membrane</keyword>
<keyword evidence="2" id="KW-0732">Signal</keyword>
<evidence type="ECO:0000313" key="4">
    <source>
        <dbReference type="Proteomes" id="UP001168823"/>
    </source>
</evidence>
<keyword evidence="1" id="KW-0812">Transmembrane</keyword>
<feature type="transmembrane region" description="Helical" evidence="1">
    <location>
        <begin position="160"/>
        <end position="179"/>
    </location>
</feature>
<protein>
    <recommendedName>
        <fullName evidence="5">YrhK domain-containing protein</fullName>
    </recommendedName>
</protein>
<gene>
    <name evidence="3" type="ORF">Q2100_28455</name>
</gene>
<feature type="transmembrane region" description="Helical" evidence="1">
    <location>
        <begin position="127"/>
        <end position="148"/>
    </location>
</feature>
<evidence type="ECO:0000313" key="3">
    <source>
        <dbReference type="EMBL" id="MDO3639707.1"/>
    </source>
</evidence>
<accession>A0ABT8UPJ3</accession>
<proteinExistence type="predicted"/>
<keyword evidence="1" id="KW-1133">Transmembrane helix</keyword>
<dbReference type="EMBL" id="JAUMSQ010000370">
    <property type="protein sequence ID" value="MDO3639707.1"/>
    <property type="molecule type" value="Genomic_DNA"/>
</dbReference>
<comment type="caution">
    <text evidence="3">The sequence shown here is derived from an EMBL/GenBank/DDBJ whole genome shotgun (WGS) entry which is preliminary data.</text>
</comment>